<feature type="domain" description="C2H2-type" evidence="9">
    <location>
        <begin position="326"/>
        <end position="355"/>
    </location>
</feature>
<proteinExistence type="predicted"/>
<keyword evidence="5" id="KW-0862">Zinc</keyword>
<feature type="domain" description="C2H2-type" evidence="9">
    <location>
        <begin position="730"/>
        <end position="758"/>
    </location>
</feature>
<dbReference type="GO" id="GO:0001228">
    <property type="term" value="F:DNA-binding transcription activator activity, RNA polymerase II-specific"/>
    <property type="evidence" value="ECO:0007669"/>
    <property type="project" value="TreeGrafter"/>
</dbReference>
<dbReference type="GO" id="GO:0008270">
    <property type="term" value="F:zinc ion binding"/>
    <property type="evidence" value="ECO:0007669"/>
    <property type="project" value="UniProtKB-KW"/>
</dbReference>
<evidence type="ECO:0000256" key="1">
    <source>
        <dbReference type="ARBA" id="ARBA00004123"/>
    </source>
</evidence>
<dbReference type="Pfam" id="PF00096">
    <property type="entry name" value="zf-C2H2"/>
    <property type="match status" value="1"/>
</dbReference>
<feature type="domain" description="C2H2-type" evidence="9">
    <location>
        <begin position="648"/>
        <end position="675"/>
    </location>
</feature>
<reference evidence="10" key="1">
    <citation type="submission" date="2021-05" db="EMBL/GenBank/DDBJ databases">
        <authorList>
            <person name="Alioto T."/>
            <person name="Alioto T."/>
            <person name="Gomez Garrido J."/>
        </authorList>
    </citation>
    <scope>NUCLEOTIDE SEQUENCE</scope>
</reference>
<dbReference type="SMART" id="SM00355">
    <property type="entry name" value="ZnF_C2H2"/>
    <property type="match status" value="9"/>
</dbReference>
<dbReference type="AlphaFoldDB" id="A0A8D8C9X9"/>
<dbReference type="PROSITE" id="PS50157">
    <property type="entry name" value="ZINC_FINGER_C2H2_2"/>
    <property type="match status" value="7"/>
</dbReference>
<dbReference type="InterPro" id="IPR013087">
    <property type="entry name" value="Znf_C2H2_type"/>
</dbReference>
<organism evidence="10">
    <name type="scientific">Culex pipiens</name>
    <name type="common">House mosquito</name>
    <dbReference type="NCBI Taxonomy" id="7175"/>
    <lineage>
        <taxon>Eukaryota</taxon>
        <taxon>Metazoa</taxon>
        <taxon>Ecdysozoa</taxon>
        <taxon>Arthropoda</taxon>
        <taxon>Hexapoda</taxon>
        <taxon>Insecta</taxon>
        <taxon>Pterygota</taxon>
        <taxon>Neoptera</taxon>
        <taxon>Endopterygota</taxon>
        <taxon>Diptera</taxon>
        <taxon>Nematocera</taxon>
        <taxon>Culicoidea</taxon>
        <taxon>Culicidae</taxon>
        <taxon>Culicinae</taxon>
        <taxon>Culicini</taxon>
        <taxon>Culex</taxon>
        <taxon>Culex</taxon>
    </lineage>
</organism>
<dbReference type="GO" id="GO:0000978">
    <property type="term" value="F:RNA polymerase II cis-regulatory region sequence-specific DNA binding"/>
    <property type="evidence" value="ECO:0007669"/>
    <property type="project" value="TreeGrafter"/>
</dbReference>
<evidence type="ECO:0000259" key="9">
    <source>
        <dbReference type="PROSITE" id="PS50157"/>
    </source>
</evidence>
<sequence length="864" mass="98899">MPRFKTKRQLGQMKRWIKIRQAQQQVVEVEKVEEPVQTAEQDFPEAFQECRTEADAPQDTPPEDQQVIKTESIEIFHEYLLPELPAKPHPTQENAFCCLCLRIYPPAKFVQFSPQQSWNCLDVVQVQAQLTSVLGLQIDLGEQGALCRSCWALTELLADFRTCCWKAAEWRERFTVGIETKGTSREGWLKRAGVDVVAKTRMIIVDHMEQIEQAEVKARIEAEQIVGPDEDSFQDGLDSTDDGKSKIVEQSVEMVEEIREIQVHSCPNCQQKFEGKNSMIIHLHYCKQSDRIKPKKRHTCPICSADFNAPKELQDHLNKHKGIKPYKCRRGNCNRHFYTNKDRIRHEARCGKEKPICPECGLQSATPDTLFHYFHNESADPLPESTTVHNLTGPLLEVLKEESVPLVPPVTRQPLSEVLLVIEEPKPEPTNPTGADPIPEVSLFCSLCLRPCTSDQVVEFSTEPSWNCLDVASGRDKLALLLGVEMELEQCAVCRSCWTMVETFVDFREGCLKASAWRERYPFGLDGAGDDWLSKENLEVMARTRKVVQEHVERIENARNRHELISDEIPEEKPMLADNQHSEEDVNYLLLPEEPPNDNSYTRTAEILDQTFSCEKCQRKFETEFGMKLHLRRCSRSSKTKSFAEKLYTCSICSVNFTKSTRLREHQNKHMGIKPYECRRENCNNRFHSTLDRFNHEKLCEGKKSLNLASDPSVERESSASNILDQLEIYSCSKCPKKFDSKDGLGNHTVKCDAAEKRQIPPLGIKPFKCRNESCGKHFYDSSELQRHTKLCGKKQSSKTKLMAHVKIHTCNDCGKAYKTAHSLNGHRRSVHTQEKAFICALCGQALEYGCLVPHMKKFHPTED</sequence>
<evidence type="ECO:0000256" key="7">
    <source>
        <dbReference type="PROSITE-ProRule" id="PRU00042"/>
    </source>
</evidence>
<keyword evidence="4 7" id="KW-0863">Zinc-finger</keyword>
<evidence type="ECO:0000313" key="10">
    <source>
        <dbReference type="EMBL" id="CAG6489557.1"/>
    </source>
</evidence>
<dbReference type="InterPro" id="IPR036236">
    <property type="entry name" value="Znf_C2H2_sf"/>
</dbReference>
<dbReference type="EMBL" id="HBUE01112953">
    <property type="protein sequence ID" value="CAG6489557.1"/>
    <property type="molecule type" value="Transcribed_RNA"/>
</dbReference>
<dbReference type="PANTHER" id="PTHR24376:SF235">
    <property type="entry name" value="C2H2-TYPE DOMAIN-CONTAINING PROTEIN"/>
    <property type="match status" value="1"/>
</dbReference>
<keyword evidence="2" id="KW-0479">Metal-binding</keyword>
<keyword evidence="8" id="KW-0175">Coiled coil</keyword>
<feature type="domain" description="C2H2-type" evidence="9">
    <location>
        <begin position="809"/>
        <end position="837"/>
    </location>
</feature>
<evidence type="ECO:0000256" key="5">
    <source>
        <dbReference type="ARBA" id="ARBA00022833"/>
    </source>
</evidence>
<dbReference type="InterPro" id="IPR012934">
    <property type="entry name" value="Znf_AD"/>
</dbReference>
<protein>
    <submittedName>
        <fullName evidence="10">Zinc finger protein 16</fullName>
    </submittedName>
</protein>
<feature type="domain" description="C2H2-type" evidence="9">
    <location>
        <begin position="612"/>
        <end position="641"/>
    </location>
</feature>
<evidence type="ECO:0000256" key="3">
    <source>
        <dbReference type="ARBA" id="ARBA00022737"/>
    </source>
</evidence>
<evidence type="ECO:0000256" key="6">
    <source>
        <dbReference type="ARBA" id="ARBA00023242"/>
    </source>
</evidence>
<feature type="domain" description="C2H2-type" evidence="9">
    <location>
        <begin position="768"/>
        <end position="797"/>
    </location>
</feature>
<keyword evidence="3" id="KW-0677">Repeat</keyword>
<keyword evidence="6" id="KW-0539">Nucleus</keyword>
<evidence type="ECO:0000256" key="8">
    <source>
        <dbReference type="SAM" id="Coils"/>
    </source>
</evidence>
<feature type="coiled-coil region" evidence="8">
    <location>
        <begin position="541"/>
        <end position="568"/>
    </location>
</feature>
<dbReference type="GO" id="GO:0005634">
    <property type="term" value="C:nucleus"/>
    <property type="evidence" value="ECO:0007669"/>
    <property type="project" value="UniProtKB-SubCell"/>
</dbReference>
<evidence type="ECO:0000256" key="4">
    <source>
        <dbReference type="ARBA" id="ARBA00022771"/>
    </source>
</evidence>
<dbReference type="Gene3D" id="3.30.160.60">
    <property type="entry name" value="Classic Zinc Finger"/>
    <property type="match status" value="4"/>
</dbReference>
<comment type="subcellular location">
    <subcellularLocation>
        <location evidence="1">Nucleus</location>
    </subcellularLocation>
</comment>
<accession>A0A8D8C9X9</accession>
<name>A0A8D8C9X9_CULPI</name>
<dbReference type="SUPFAM" id="SSF57667">
    <property type="entry name" value="beta-beta-alpha zinc fingers"/>
    <property type="match status" value="4"/>
</dbReference>
<dbReference type="SMART" id="SM00868">
    <property type="entry name" value="zf-AD"/>
    <property type="match status" value="2"/>
</dbReference>
<evidence type="ECO:0000256" key="2">
    <source>
        <dbReference type="ARBA" id="ARBA00022723"/>
    </source>
</evidence>
<dbReference type="PANTHER" id="PTHR24376">
    <property type="entry name" value="ZINC FINGER PROTEIN"/>
    <property type="match status" value="1"/>
</dbReference>
<dbReference type="PROSITE" id="PS00028">
    <property type="entry name" value="ZINC_FINGER_C2H2_1"/>
    <property type="match status" value="3"/>
</dbReference>
<feature type="domain" description="C2H2-type" evidence="9">
    <location>
        <begin position="298"/>
        <end position="325"/>
    </location>
</feature>